<protein>
    <submittedName>
        <fullName evidence="3">DDE superfamily endonuclease</fullName>
    </submittedName>
</protein>
<keyword evidence="3" id="KW-0540">Nuclease</keyword>
<reference evidence="4" key="1">
    <citation type="submission" date="2016-10" db="EMBL/GenBank/DDBJ databases">
        <authorList>
            <person name="Varghese N."/>
            <person name="Submissions S."/>
        </authorList>
    </citation>
    <scope>NUCLEOTIDE SEQUENCE [LARGE SCALE GENOMIC DNA]</scope>
    <source>
        <strain evidence="4">DSM 45419</strain>
    </source>
</reference>
<evidence type="ECO:0000313" key="4">
    <source>
        <dbReference type="Proteomes" id="UP000198680"/>
    </source>
</evidence>
<sequence>MAVMDSVDAVDGAGQGLAAVALDRFRGELYRCLGRRADALFELADALLCADGPVHSLVGLCLEPEHRRGHGALYDAVNRGEVNTGRLRETLVGLPLPRMFGGRIVLGVDVSPWLRPDAPTCPERLFCHVYGRGRGRDADQRVPGWPYQLVAALESGPTSWTAVLDAVRLGPADDATAVTAAQLRAVVGRLRAAGHWRVGDPAILVVLDSGYDVHRLAFVLADLSIQLIGRIRADRVLLASAPPRPVEGAAPMGRPRRHGAVMALTDPGSWPAPSTRSVAGTARYGRAEATSWPRMHPRLQHRGPWAGHDGPLPIVEGTLIRLQVEHLPGSRQARPVWLWTSAAEAETAGVDRCWRAYLRRFDLEHTLRLFKQTLGWTAPKIRSPQAADRWTWLVIAAHTQLRLARPLARDLRRPWEKPLTAERLTPARVRRGFRHLRAKTAQPARAPNPTTPDRDAHRGPGTGSPPPATTSARPRPETAHASETTRSRVKRQAKASCCQARGARPA</sequence>
<evidence type="ECO:0000259" key="2">
    <source>
        <dbReference type="Pfam" id="PF13546"/>
    </source>
</evidence>
<dbReference type="STRING" id="1137991.SAMN05660642_02460"/>
<dbReference type="SUPFAM" id="SSF53098">
    <property type="entry name" value="Ribonuclease H-like"/>
    <property type="match status" value="1"/>
</dbReference>
<dbReference type="AlphaFoldDB" id="A0A1G9T201"/>
<feature type="region of interest" description="Disordered" evidence="1">
    <location>
        <begin position="426"/>
        <end position="506"/>
    </location>
</feature>
<dbReference type="GO" id="GO:0004519">
    <property type="term" value="F:endonuclease activity"/>
    <property type="evidence" value="ECO:0007669"/>
    <property type="project" value="UniProtKB-KW"/>
</dbReference>
<dbReference type="InterPro" id="IPR012337">
    <property type="entry name" value="RNaseH-like_sf"/>
</dbReference>
<name>A0A1G9T201_9ACTN</name>
<feature type="compositionally biased region" description="Basic and acidic residues" evidence="1">
    <location>
        <begin position="474"/>
        <end position="486"/>
    </location>
</feature>
<dbReference type="Proteomes" id="UP000198680">
    <property type="component" value="Unassembled WGS sequence"/>
</dbReference>
<keyword evidence="3" id="KW-0378">Hydrolase</keyword>
<feature type="compositionally biased region" description="Basic residues" evidence="1">
    <location>
        <begin position="428"/>
        <end position="438"/>
    </location>
</feature>
<organism evidence="3 4">
    <name type="scientific">Geodermatophilus siccatus</name>
    <dbReference type="NCBI Taxonomy" id="1137991"/>
    <lineage>
        <taxon>Bacteria</taxon>
        <taxon>Bacillati</taxon>
        <taxon>Actinomycetota</taxon>
        <taxon>Actinomycetes</taxon>
        <taxon>Geodermatophilales</taxon>
        <taxon>Geodermatophilaceae</taxon>
        <taxon>Geodermatophilus</taxon>
    </lineage>
</organism>
<dbReference type="NCBIfam" id="NF041680">
    <property type="entry name" value="transp_NF041680"/>
    <property type="match status" value="1"/>
</dbReference>
<gene>
    <name evidence="3" type="ORF">SAMN05660642_02460</name>
</gene>
<keyword evidence="3" id="KW-0255">Endonuclease</keyword>
<dbReference type="Pfam" id="PF13546">
    <property type="entry name" value="DDE_5"/>
    <property type="match status" value="1"/>
</dbReference>
<dbReference type="EMBL" id="FNHE01000005">
    <property type="protein sequence ID" value="SDM41666.1"/>
    <property type="molecule type" value="Genomic_DNA"/>
</dbReference>
<feature type="domain" description="Transposase IS701-like DDE" evidence="2">
    <location>
        <begin position="28"/>
        <end position="294"/>
    </location>
</feature>
<dbReference type="InterPro" id="IPR038721">
    <property type="entry name" value="IS701-like_DDE_dom"/>
</dbReference>
<evidence type="ECO:0000256" key="1">
    <source>
        <dbReference type="SAM" id="MobiDB-lite"/>
    </source>
</evidence>
<proteinExistence type="predicted"/>
<accession>A0A1G9T201</accession>
<keyword evidence="4" id="KW-1185">Reference proteome</keyword>
<evidence type="ECO:0000313" key="3">
    <source>
        <dbReference type="EMBL" id="SDM41666.1"/>
    </source>
</evidence>